<accession>A0A1G4IUR3</accession>
<proteinExistence type="inferred from homology"/>
<dbReference type="SUPFAM" id="SSF103473">
    <property type="entry name" value="MFS general substrate transporter"/>
    <property type="match status" value="2"/>
</dbReference>
<feature type="transmembrane region" description="Helical" evidence="7">
    <location>
        <begin position="44"/>
        <end position="62"/>
    </location>
</feature>
<dbReference type="Gene3D" id="1.20.1720.10">
    <property type="entry name" value="Multidrug resistance protein D"/>
    <property type="match status" value="1"/>
</dbReference>
<evidence type="ECO:0000256" key="1">
    <source>
        <dbReference type="ARBA" id="ARBA00004141"/>
    </source>
</evidence>
<evidence type="ECO:0000256" key="6">
    <source>
        <dbReference type="SAM" id="MobiDB-lite"/>
    </source>
</evidence>
<dbReference type="InterPro" id="IPR036259">
    <property type="entry name" value="MFS_trans_sf"/>
</dbReference>
<feature type="transmembrane region" description="Helical" evidence="7">
    <location>
        <begin position="514"/>
        <end position="533"/>
    </location>
</feature>
<feature type="transmembrane region" description="Helical" evidence="7">
    <location>
        <begin position="444"/>
        <end position="464"/>
    </location>
</feature>
<keyword evidence="5 7" id="KW-0472">Membrane</keyword>
<feature type="transmembrane region" description="Helical" evidence="7">
    <location>
        <begin position="401"/>
        <end position="423"/>
    </location>
</feature>
<keyword evidence="10" id="KW-1185">Reference proteome</keyword>
<name>A0A1G4IUR3_9SACH</name>
<feature type="domain" description="Major facilitator superfamily (MFS) profile" evidence="8">
    <location>
        <begin position="9"/>
        <end position="537"/>
    </location>
</feature>
<dbReference type="InterPro" id="IPR011701">
    <property type="entry name" value="MFS"/>
</dbReference>
<evidence type="ECO:0000313" key="10">
    <source>
        <dbReference type="Proteomes" id="UP000190274"/>
    </source>
</evidence>
<dbReference type="GO" id="GO:0005886">
    <property type="term" value="C:plasma membrane"/>
    <property type="evidence" value="ECO:0007669"/>
    <property type="project" value="TreeGrafter"/>
</dbReference>
<dbReference type="PANTHER" id="PTHR23501">
    <property type="entry name" value="MAJOR FACILITATOR SUPERFAMILY"/>
    <property type="match status" value="1"/>
</dbReference>
<dbReference type="PANTHER" id="PTHR23501:SF198">
    <property type="entry name" value="AZOLE RESISTANCE PROTEIN 1-RELATED"/>
    <property type="match status" value="1"/>
</dbReference>
<dbReference type="PROSITE" id="PS50850">
    <property type="entry name" value="MFS"/>
    <property type="match status" value="1"/>
</dbReference>
<evidence type="ECO:0000256" key="2">
    <source>
        <dbReference type="ARBA" id="ARBA00008335"/>
    </source>
</evidence>
<organism evidence="9 10">
    <name type="scientific">Lachancea dasiensis</name>
    <dbReference type="NCBI Taxonomy" id="1072105"/>
    <lineage>
        <taxon>Eukaryota</taxon>
        <taxon>Fungi</taxon>
        <taxon>Dikarya</taxon>
        <taxon>Ascomycota</taxon>
        <taxon>Saccharomycotina</taxon>
        <taxon>Saccharomycetes</taxon>
        <taxon>Saccharomycetales</taxon>
        <taxon>Saccharomycetaceae</taxon>
        <taxon>Lachancea</taxon>
    </lineage>
</organism>
<feature type="transmembrane region" description="Helical" evidence="7">
    <location>
        <begin position="253"/>
        <end position="275"/>
    </location>
</feature>
<comment type="similarity">
    <text evidence="2">Belongs to the major facilitator superfamily.</text>
</comment>
<feature type="transmembrane region" description="Helical" evidence="7">
    <location>
        <begin position="103"/>
        <end position="124"/>
    </location>
</feature>
<evidence type="ECO:0000256" key="7">
    <source>
        <dbReference type="SAM" id="Phobius"/>
    </source>
</evidence>
<dbReference type="GO" id="GO:0022857">
    <property type="term" value="F:transmembrane transporter activity"/>
    <property type="evidence" value="ECO:0007669"/>
    <property type="project" value="InterPro"/>
</dbReference>
<dbReference type="Proteomes" id="UP000190274">
    <property type="component" value="Chromosome B"/>
</dbReference>
<reference evidence="10" key="1">
    <citation type="submission" date="2016-03" db="EMBL/GenBank/DDBJ databases">
        <authorList>
            <person name="Devillers H."/>
        </authorList>
    </citation>
    <scope>NUCLEOTIDE SEQUENCE [LARGE SCALE GENOMIC DNA]</scope>
</reference>
<feature type="compositionally biased region" description="Basic and acidic residues" evidence="6">
    <location>
        <begin position="550"/>
        <end position="560"/>
    </location>
</feature>
<dbReference type="AlphaFoldDB" id="A0A1G4IUR3"/>
<dbReference type="EMBL" id="LT598456">
    <property type="protein sequence ID" value="SCU80781.1"/>
    <property type="molecule type" value="Genomic_DNA"/>
</dbReference>
<evidence type="ECO:0000259" key="8">
    <source>
        <dbReference type="PROSITE" id="PS50850"/>
    </source>
</evidence>
<evidence type="ECO:0000313" key="9">
    <source>
        <dbReference type="EMBL" id="SCU80781.1"/>
    </source>
</evidence>
<protein>
    <submittedName>
        <fullName evidence="9">LADA_0B09494g1_1</fullName>
    </submittedName>
</protein>
<feature type="transmembrane region" description="Helical" evidence="7">
    <location>
        <begin position="216"/>
        <end position="241"/>
    </location>
</feature>
<feature type="transmembrane region" description="Helical" evidence="7">
    <location>
        <begin position="131"/>
        <end position="153"/>
    </location>
</feature>
<dbReference type="InterPro" id="IPR020846">
    <property type="entry name" value="MFS_dom"/>
</dbReference>
<keyword evidence="3 7" id="KW-0812">Transmembrane</keyword>
<feature type="transmembrane region" description="Helical" evidence="7">
    <location>
        <begin position="69"/>
        <end position="91"/>
    </location>
</feature>
<sequence length="569" mass="61676">MPKLPLVLTLFSLALTLFLAALDIVIVITLYETIGQKFGDFASIGWLVSGYALPSALFTLLWGRLASKFGLKTSLIVSILIFEIGSLIVAVSRSMGMLIGGRVVAGCGGSGIQSLVFVVGTSLVAERNRGFVIMVLGFAFAIAFAIGPVLGGAFTEHVSWRWCFYINLPIGGLAMAMLAFSYNPSDKSLRDTVTSKIRVVRNYRYSQLISREFWPFAFRFIVFELDLIGFALSSTGFVLFMLGMTFGGNEYPWYSGTIISYLTVGGVLILSWFPYDFFILYRWAALHNNGAQPIPLLRWSLCSLSGMITTSFTVFFGCFAFNMQSVYVVQFYQLVHNSGPTSASMHLWAFLVATILCIILIGKLTSASGQIKPVIVFGVMVGMIGSGLLTLITTSSTTGDTIGYCILPGAAFGCILQGTLLSAQVQIDRESPDVHTLFIEATALNAFSKSLGMAFGGIAATMIFTNSVKDLLKHTTTNLPPFTSIEALIAYRGQNYDGPQSALSRVFVKGIKNVMYAALGCYAVALLFGIFTSSKKLIFAVQKTDDFERSSAEATVREKVSPTGVDSST</sequence>
<evidence type="ECO:0000256" key="5">
    <source>
        <dbReference type="ARBA" id="ARBA00023136"/>
    </source>
</evidence>
<comment type="subcellular location">
    <subcellularLocation>
        <location evidence="1">Membrane</location>
        <topology evidence="1">Multi-pass membrane protein</topology>
    </subcellularLocation>
</comment>
<feature type="transmembrane region" description="Helical" evidence="7">
    <location>
        <begin position="159"/>
        <end position="180"/>
    </location>
</feature>
<feature type="transmembrane region" description="Helical" evidence="7">
    <location>
        <begin position="296"/>
        <end position="323"/>
    </location>
</feature>
<dbReference type="FunFam" id="1.20.1250.20:FF:000373">
    <property type="entry name" value="Vacuolar basic amino acid transporter"/>
    <property type="match status" value="1"/>
</dbReference>
<gene>
    <name evidence="9" type="ORF">LADA_0B09494G</name>
</gene>
<feature type="transmembrane region" description="Helical" evidence="7">
    <location>
        <begin position="343"/>
        <end position="362"/>
    </location>
</feature>
<feature type="region of interest" description="Disordered" evidence="6">
    <location>
        <begin position="550"/>
        <end position="569"/>
    </location>
</feature>
<dbReference type="OrthoDB" id="10021397at2759"/>
<dbReference type="Pfam" id="PF07690">
    <property type="entry name" value="MFS_1"/>
    <property type="match status" value="1"/>
</dbReference>
<feature type="transmembrane region" description="Helical" evidence="7">
    <location>
        <begin position="374"/>
        <end position="395"/>
    </location>
</feature>
<evidence type="ECO:0000256" key="3">
    <source>
        <dbReference type="ARBA" id="ARBA00022692"/>
    </source>
</evidence>
<evidence type="ECO:0000256" key="4">
    <source>
        <dbReference type="ARBA" id="ARBA00022989"/>
    </source>
</evidence>
<keyword evidence="4 7" id="KW-1133">Transmembrane helix</keyword>